<name>A0A5B0RAA5_PUCGR</name>
<protein>
    <submittedName>
        <fullName evidence="1">Uncharacterized protein</fullName>
    </submittedName>
</protein>
<dbReference type="AlphaFoldDB" id="A0A5B0RAA5"/>
<dbReference type="EMBL" id="VDEP01000222">
    <property type="protein sequence ID" value="KAA1122666.1"/>
    <property type="molecule type" value="Genomic_DNA"/>
</dbReference>
<dbReference type="Proteomes" id="UP000325313">
    <property type="component" value="Unassembled WGS sequence"/>
</dbReference>
<evidence type="ECO:0000313" key="2">
    <source>
        <dbReference type="Proteomes" id="UP000325313"/>
    </source>
</evidence>
<reference evidence="1 2" key="1">
    <citation type="submission" date="2019-05" db="EMBL/GenBank/DDBJ databases">
        <title>Emergence of the Ug99 lineage of the wheat stem rust pathogen through somatic hybridization.</title>
        <authorList>
            <person name="Li F."/>
            <person name="Upadhyaya N.M."/>
            <person name="Sperschneider J."/>
            <person name="Matny O."/>
            <person name="Nguyen-Phuc H."/>
            <person name="Mago R."/>
            <person name="Raley C."/>
            <person name="Miller M.E."/>
            <person name="Silverstein K.A.T."/>
            <person name="Henningsen E."/>
            <person name="Hirsch C.D."/>
            <person name="Visser B."/>
            <person name="Pretorius Z.A."/>
            <person name="Steffenson B.J."/>
            <person name="Schwessinger B."/>
            <person name="Dodds P.N."/>
            <person name="Figueroa M."/>
        </authorList>
    </citation>
    <scope>NUCLEOTIDE SEQUENCE [LARGE SCALE GENOMIC DNA]</scope>
    <source>
        <strain evidence="1 2">Ug99</strain>
    </source>
</reference>
<sequence length="124" mass="13874">MAANHEPEDEIVVLFEQRSTQKKKKSAMRAPLVRLVSPEISLVSSRGTQEIQQLTDVKPVKQLAITVAIKTWPYIFRLSPLPPLQDRELEPGGQIPTRSLQSLPGFLHKSIQPSQLIEVAVESL</sequence>
<accession>A0A5B0RAA5</accession>
<proteinExistence type="predicted"/>
<organism evidence="1 2">
    <name type="scientific">Puccinia graminis f. sp. tritici</name>
    <dbReference type="NCBI Taxonomy" id="56615"/>
    <lineage>
        <taxon>Eukaryota</taxon>
        <taxon>Fungi</taxon>
        <taxon>Dikarya</taxon>
        <taxon>Basidiomycota</taxon>
        <taxon>Pucciniomycotina</taxon>
        <taxon>Pucciniomycetes</taxon>
        <taxon>Pucciniales</taxon>
        <taxon>Pucciniaceae</taxon>
        <taxon>Puccinia</taxon>
    </lineage>
</organism>
<comment type="caution">
    <text evidence="1">The sequence shown here is derived from an EMBL/GenBank/DDBJ whole genome shotgun (WGS) entry which is preliminary data.</text>
</comment>
<evidence type="ECO:0000313" key="1">
    <source>
        <dbReference type="EMBL" id="KAA1122666.1"/>
    </source>
</evidence>
<gene>
    <name evidence="1" type="ORF">PGTUg99_004586</name>
</gene>